<comment type="cofactor">
    <cofactor evidence="1">
        <name>Fe(3+)</name>
        <dbReference type="ChEBI" id="CHEBI:29034"/>
    </cofactor>
</comment>
<comment type="similarity">
    <text evidence="2">Belongs to the intradiol ring-cleavage dioxygenase family.</text>
</comment>
<evidence type="ECO:0000256" key="2">
    <source>
        <dbReference type="ARBA" id="ARBA00007825"/>
    </source>
</evidence>
<dbReference type="STRING" id="1391653.AKJ08_1889"/>
<evidence type="ECO:0000256" key="5">
    <source>
        <dbReference type="ARBA" id="ARBA00023002"/>
    </source>
</evidence>
<reference evidence="11 12" key="1">
    <citation type="submission" date="2015-08" db="EMBL/GenBank/DDBJ databases">
        <authorList>
            <person name="Babu N.S."/>
            <person name="Beckwith C.J."/>
            <person name="Beseler K.G."/>
            <person name="Brison A."/>
            <person name="Carone J.V."/>
            <person name="Caskin T.P."/>
            <person name="Diamond M."/>
            <person name="Durham M.E."/>
            <person name="Foxe J.M."/>
            <person name="Go M."/>
            <person name="Henderson B.A."/>
            <person name="Jones I.B."/>
            <person name="McGettigan J.A."/>
            <person name="Micheletti S.J."/>
            <person name="Nasrallah M.E."/>
            <person name="Ortiz D."/>
            <person name="Piller C.R."/>
            <person name="Privatt S.R."/>
            <person name="Schneider S.L."/>
            <person name="Sharp S."/>
            <person name="Smith T.C."/>
            <person name="Stanton J.D."/>
            <person name="Ullery H.E."/>
            <person name="Wilson R.J."/>
            <person name="Serrano M.G."/>
            <person name="Buck G."/>
            <person name="Lee V."/>
            <person name="Wang Y."/>
            <person name="Carvalho R."/>
            <person name="Voegtly L."/>
            <person name="Shi R."/>
            <person name="Duckworth R."/>
            <person name="Johnson A."/>
            <person name="Loviza R."/>
            <person name="Walstead R."/>
            <person name="Shah Z."/>
            <person name="Kiflezghi M."/>
            <person name="Wade K."/>
            <person name="Ball S.L."/>
            <person name="Bradley K.W."/>
            <person name="Asai D.J."/>
            <person name="Bowman C.A."/>
            <person name="Russell D.A."/>
            <person name="Pope W.H."/>
            <person name="Jacobs-Sera D."/>
            <person name="Hendrix R.W."/>
            <person name="Hatfull G.F."/>
        </authorList>
    </citation>
    <scope>NUCLEOTIDE SEQUENCE [LARGE SCALE GENOMIC DNA]</scope>
    <source>
        <strain evidence="11 12">DSM 27710</strain>
    </source>
</reference>
<keyword evidence="12" id="KW-1185">Reference proteome</keyword>
<dbReference type="Pfam" id="PF00775">
    <property type="entry name" value="Dioxygenase_C"/>
    <property type="match status" value="1"/>
</dbReference>
<evidence type="ECO:0000256" key="7">
    <source>
        <dbReference type="SAM" id="MobiDB-lite"/>
    </source>
</evidence>
<evidence type="ECO:0000256" key="1">
    <source>
        <dbReference type="ARBA" id="ARBA00001965"/>
    </source>
</evidence>
<dbReference type="Pfam" id="PF04444">
    <property type="entry name" value="Dioxygenase_N"/>
    <property type="match status" value="1"/>
</dbReference>
<keyword evidence="3" id="KW-0479">Metal-binding</keyword>
<dbReference type="Pfam" id="PF13924">
    <property type="entry name" value="Lipocalin_5"/>
    <property type="match status" value="1"/>
</dbReference>
<proteinExistence type="inferred from homology"/>
<protein>
    <submittedName>
        <fullName evidence="11">Catechol 1,2-dioxygenase 1</fullName>
    </submittedName>
</protein>
<keyword evidence="4 11" id="KW-0223">Dioxygenase</keyword>
<feature type="region of interest" description="Disordered" evidence="7">
    <location>
        <begin position="1"/>
        <end position="23"/>
    </location>
</feature>
<accession>A0A0K1PDC5</accession>
<dbReference type="InterPro" id="IPR007535">
    <property type="entry name" value="Catechol_dOase_N"/>
</dbReference>
<dbReference type="InterPro" id="IPR000627">
    <property type="entry name" value="Intradiol_dOase_C"/>
</dbReference>
<feature type="domain" description="Catechol dioxygenase N-terminal" evidence="9">
    <location>
        <begin position="37"/>
        <end position="109"/>
    </location>
</feature>
<dbReference type="InterPro" id="IPR024311">
    <property type="entry name" value="Lipocalin-like"/>
</dbReference>
<feature type="domain" description="Lipocalin-like" evidence="10">
    <location>
        <begin position="314"/>
        <end position="362"/>
    </location>
</feature>
<dbReference type="InterPro" id="IPR015889">
    <property type="entry name" value="Intradiol_dOase_core"/>
</dbReference>
<evidence type="ECO:0000256" key="4">
    <source>
        <dbReference type="ARBA" id="ARBA00022964"/>
    </source>
</evidence>
<evidence type="ECO:0000259" key="8">
    <source>
        <dbReference type="Pfam" id="PF00775"/>
    </source>
</evidence>
<gene>
    <name evidence="11" type="ORF">AKJ08_1889</name>
</gene>
<dbReference type="InterPro" id="IPR050770">
    <property type="entry name" value="Intradiol_RC_Dioxygenase"/>
</dbReference>
<dbReference type="Gene3D" id="2.60.130.10">
    <property type="entry name" value="Aromatic compound dioxygenase"/>
    <property type="match status" value="1"/>
</dbReference>
<evidence type="ECO:0000259" key="9">
    <source>
        <dbReference type="Pfam" id="PF04444"/>
    </source>
</evidence>
<evidence type="ECO:0000259" key="10">
    <source>
        <dbReference type="Pfam" id="PF13924"/>
    </source>
</evidence>
<dbReference type="GO" id="GO:0018576">
    <property type="term" value="F:catechol 1,2-dioxygenase activity"/>
    <property type="evidence" value="ECO:0007669"/>
    <property type="project" value="InterPro"/>
</dbReference>
<evidence type="ECO:0000313" key="12">
    <source>
        <dbReference type="Proteomes" id="UP000055590"/>
    </source>
</evidence>
<dbReference type="KEGG" id="vin:AKJ08_1889"/>
<evidence type="ECO:0000256" key="6">
    <source>
        <dbReference type="ARBA" id="ARBA00023004"/>
    </source>
</evidence>
<dbReference type="RefSeq" id="WP_169788790.1">
    <property type="nucleotide sequence ID" value="NZ_CP012332.1"/>
</dbReference>
<sequence length="430" mass="48794">MDAPGIEEGTSEPVQAGDGSPEGVTRRALEAYETIRDARVKHLVQGLIEHLHACVGELRPTDEEWEFAWRFMERMAQMTSPERNEFLLLADVLGVSQLIEALAHQGPAEVGSALLGPFYRHGAPNRGRGASIASDDTPGDRVRVTGRVFDWKTKQPIAGAIIEAWQASTEGLYENQDPNQPDFNLRGRFRTDEDGTFELTALLPVPYPIPTDGPVGELLRTAGRSAHRPAHIHVIVMAPGHRTFVTQLFREGDPYLAIDPTFTATRENVRHFEHADDEWRLHVDFPMRKGKERLPEAPIPKRRLPKEEVAQHFVGTWRLVDALRTYDDGATPTHVYGEKPIGYIHYDDAGMMSVQLGPRERRSDSDYHAYFGRYEVDADRDLVRHMVEGQTPAGRYPKVLERHFRFSGDLLHLQPVDDPKREIVWQRVER</sequence>
<dbReference type="PANTHER" id="PTHR33711:SF7">
    <property type="entry name" value="INTRADIOL RING-CLEAVAGE DIOXYGENASES DOMAIN-CONTAINING PROTEIN-RELATED"/>
    <property type="match status" value="1"/>
</dbReference>
<dbReference type="GO" id="GO:0009712">
    <property type="term" value="P:catechol-containing compound metabolic process"/>
    <property type="evidence" value="ECO:0007669"/>
    <property type="project" value="InterPro"/>
</dbReference>
<dbReference type="PANTHER" id="PTHR33711">
    <property type="entry name" value="DIOXYGENASE, PUTATIVE (AFU_ORTHOLOGUE AFUA_2G02910)-RELATED"/>
    <property type="match status" value="1"/>
</dbReference>
<keyword evidence="6" id="KW-0408">Iron</keyword>
<name>A0A0K1PDC5_9BACT</name>
<organism evidence="11 12">
    <name type="scientific">Vulgatibacter incomptus</name>
    <dbReference type="NCBI Taxonomy" id="1391653"/>
    <lineage>
        <taxon>Bacteria</taxon>
        <taxon>Pseudomonadati</taxon>
        <taxon>Myxococcota</taxon>
        <taxon>Myxococcia</taxon>
        <taxon>Myxococcales</taxon>
        <taxon>Cystobacterineae</taxon>
        <taxon>Vulgatibacteraceae</taxon>
        <taxon>Vulgatibacter</taxon>
    </lineage>
</organism>
<dbReference type="Proteomes" id="UP000055590">
    <property type="component" value="Chromosome"/>
</dbReference>
<evidence type="ECO:0000313" key="11">
    <source>
        <dbReference type="EMBL" id="AKU91502.1"/>
    </source>
</evidence>
<feature type="domain" description="Intradiol ring-cleavage dioxygenases" evidence="8">
    <location>
        <begin position="116"/>
        <end position="269"/>
    </location>
</feature>
<dbReference type="EMBL" id="CP012332">
    <property type="protein sequence ID" value="AKU91502.1"/>
    <property type="molecule type" value="Genomic_DNA"/>
</dbReference>
<keyword evidence="5" id="KW-0560">Oxidoreductase</keyword>
<dbReference type="GO" id="GO:0008199">
    <property type="term" value="F:ferric iron binding"/>
    <property type="evidence" value="ECO:0007669"/>
    <property type="project" value="InterPro"/>
</dbReference>
<evidence type="ECO:0000256" key="3">
    <source>
        <dbReference type="ARBA" id="ARBA00022723"/>
    </source>
</evidence>
<dbReference type="SUPFAM" id="SSF49482">
    <property type="entry name" value="Aromatic compound dioxygenase"/>
    <property type="match status" value="1"/>
</dbReference>
<dbReference type="AlphaFoldDB" id="A0A0K1PDC5"/>